<proteinExistence type="inferred from homology"/>
<comment type="pathway">
    <text evidence="2">Protein modification; protein glycosylation.</text>
</comment>
<dbReference type="PANTHER" id="PTHR19297:SF185">
    <property type="entry name" value="BETA-1,3-GALACTOSYL-O-GLYCOSYL-GLYCOPROTEIN BETA-1,6-N-ACETYLGLUCOSAMINYLTRANSFERASE 3"/>
    <property type="match status" value="1"/>
</dbReference>
<keyword evidence="9" id="KW-0325">Glycoprotein</keyword>
<evidence type="ECO:0000256" key="3">
    <source>
        <dbReference type="ARBA" id="ARBA00022676"/>
    </source>
</evidence>
<reference evidence="12" key="3">
    <citation type="submission" date="2015-06" db="UniProtKB">
        <authorList>
            <consortium name="EnsemblMetazoa"/>
        </authorList>
    </citation>
    <scope>IDENTIFICATION</scope>
</reference>
<evidence type="ECO:0000313" key="11">
    <source>
        <dbReference type="EMBL" id="ELU03105.1"/>
    </source>
</evidence>
<keyword evidence="3" id="KW-0328">Glycosyltransferase</keyword>
<keyword evidence="13" id="KW-1185">Reference proteome</keyword>
<evidence type="ECO:0000256" key="7">
    <source>
        <dbReference type="ARBA" id="ARBA00022989"/>
    </source>
</evidence>
<dbReference type="GO" id="GO:0008375">
    <property type="term" value="F:acetylglucosaminyltransferase activity"/>
    <property type="evidence" value="ECO:0007669"/>
    <property type="project" value="TreeGrafter"/>
</dbReference>
<dbReference type="Proteomes" id="UP000014760">
    <property type="component" value="Unassembled WGS sequence"/>
</dbReference>
<dbReference type="AlphaFoldDB" id="R7U9R5"/>
<gene>
    <name evidence="11" type="ORF">CAPTEDRAFT_101771</name>
</gene>
<dbReference type="InterPro" id="IPR003406">
    <property type="entry name" value="Glyco_trans_14"/>
</dbReference>
<keyword evidence="5" id="KW-0812">Transmembrane</keyword>
<dbReference type="OMA" id="SMFHVTA"/>
<evidence type="ECO:0000256" key="10">
    <source>
        <dbReference type="ARBA" id="ARBA00038150"/>
    </source>
</evidence>
<dbReference type="STRING" id="283909.R7U9R5"/>
<dbReference type="PANTHER" id="PTHR19297">
    <property type="entry name" value="GLYCOSYLTRANSFERASE 14 FAMILY MEMBER"/>
    <property type="match status" value="1"/>
</dbReference>
<comment type="similarity">
    <text evidence="10">Belongs to the glycosyltransferase 14 family.</text>
</comment>
<evidence type="ECO:0000256" key="8">
    <source>
        <dbReference type="ARBA" id="ARBA00023136"/>
    </source>
</evidence>
<dbReference type="EnsemblMetazoa" id="CapteT101771">
    <property type="protein sequence ID" value="CapteP101771"/>
    <property type="gene ID" value="CapteG101771"/>
</dbReference>
<name>R7U9R5_CAPTE</name>
<evidence type="ECO:0008006" key="14">
    <source>
        <dbReference type="Google" id="ProtNLM"/>
    </source>
</evidence>
<accession>R7U9R5</accession>
<evidence type="ECO:0000256" key="9">
    <source>
        <dbReference type="ARBA" id="ARBA00023180"/>
    </source>
</evidence>
<dbReference type="EMBL" id="AMQN01008581">
    <property type="status" value="NOT_ANNOTATED_CDS"/>
    <property type="molecule type" value="Genomic_DNA"/>
</dbReference>
<protein>
    <recommendedName>
        <fullName evidence="14">Protein xylosyltransferase</fullName>
    </recommendedName>
</protein>
<evidence type="ECO:0000256" key="1">
    <source>
        <dbReference type="ARBA" id="ARBA00004606"/>
    </source>
</evidence>
<evidence type="ECO:0000256" key="6">
    <source>
        <dbReference type="ARBA" id="ARBA00022968"/>
    </source>
</evidence>
<organism evidence="11">
    <name type="scientific">Capitella teleta</name>
    <name type="common">Polychaete worm</name>
    <dbReference type="NCBI Taxonomy" id="283909"/>
    <lineage>
        <taxon>Eukaryota</taxon>
        <taxon>Metazoa</taxon>
        <taxon>Spiralia</taxon>
        <taxon>Lophotrochozoa</taxon>
        <taxon>Annelida</taxon>
        <taxon>Polychaeta</taxon>
        <taxon>Sedentaria</taxon>
        <taxon>Scolecida</taxon>
        <taxon>Capitellidae</taxon>
        <taxon>Capitella</taxon>
    </lineage>
</organism>
<keyword evidence="8" id="KW-0472">Membrane</keyword>
<evidence type="ECO:0000256" key="5">
    <source>
        <dbReference type="ARBA" id="ARBA00022692"/>
    </source>
</evidence>
<evidence type="ECO:0000313" key="12">
    <source>
        <dbReference type="EnsemblMetazoa" id="CapteP101771"/>
    </source>
</evidence>
<keyword evidence="7" id="KW-1133">Transmembrane helix</keyword>
<keyword evidence="6" id="KW-0735">Signal-anchor</keyword>
<dbReference type="GO" id="GO:0016020">
    <property type="term" value="C:membrane"/>
    <property type="evidence" value="ECO:0007669"/>
    <property type="project" value="UniProtKB-SubCell"/>
</dbReference>
<reference evidence="13" key="1">
    <citation type="submission" date="2012-12" db="EMBL/GenBank/DDBJ databases">
        <authorList>
            <person name="Hellsten U."/>
            <person name="Grimwood J."/>
            <person name="Chapman J.A."/>
            <person name="Shapiro H."/>
            <person name="Aerts A."/>
            <person name="Otillar R.P."/>
            <person name="Terry A.Y."/>
            <person name="Boore J.L."/>
            <person name="Simakov O."/>
            <person name="Marletaz F."/>
            <person name="Cho S.-J."/>
            <person name="Edsinger-Gonzales E."/>
            <person name="Havlak P."/>
            <person name="Kuo D.-H."/>
            <person name="Larsson T."/>
            <person name="Lv J."/>
            <person name="Arendt D."/>
            <person name="Savage R."/>
            <person name="Osoegawa K."/>
            <person name="de Jong P."/>
            <person name="Lindberg D.R."/>
            <person name="Seaver E.C."/>
            <person name="Weisblat D.A."/>
            <person name="Putnam N.H."/>
            <person name="Grigoriev I.V."/>
            <person name="Rokhsar D.S."/>
        </authorList>
    </citation>
    <scope>NUCLEOTIDE SEQUENCE</scope>
    <source>
        <strain evidence="13">I ESC-2004</strain>
    </source>
</reference>
<dbReference type="HOGENOM" id="CLU_032341_1_2_1"/>
<dbReference type="EMBL" id="KB303457">
    <property type="protein sequence ID" value="ELU03105.1"/>
    <property type="molecule type" value="Genomic_DNA"/>
</dbReference>
<evidence type="ECO:0000256" key="2">
    <source>
        <dbReference type="ARBA" id="ARBA00004922"/>
    </source>
</evidence>
<keyword evidence="4" id="KW-0808">Transferase</keyword>
<evidence type="ECO:0000313" key="13">
    <source>
        <dbReference type="Proteomes" id="UP000014760"/>
    </source>
</evidence>
<dbReference type="Pfam" id="PF02485">
    <property type="entry name" value="Branch"/>
    <property type="match status" value="1"/>
</dbReference>
<dbReference type="OrthoDB" id="2019572at2759"/>
<comment type="subcellular location">
    <subcellularLocation>
        <location evidence="1">Membrane</location>
        <topology evidence="1">Single-pass type II membrane protein</topology>
    </subcellularLocation>
</comment>
<reference evidence="11 13" key="2">
    <citation type="journal article" date="2013" name="Nature">
        <title>Insights into bilaterian evolution from three spiralian genomes.</title>
        <authorList>
            <person name="Simakov O."/>
            <person name="Marletaz F."/>
            <person name="Cho S.J."/>
            <person name="Edsinger-Gonzales E."/>
            <person name="Havlak P."/>
            <person name="Hellsten U."/>
            <person name="Kuo D.H."/>
            <person name="Larsson T."/>
            <person name="Lv J."/>
            <person name="Arendt D."/>
            <person name="Savage R."/>
            <person name="Osoegawa K."/>
            <person name="de Jong P."/>
            <person name="Grimwood J."/>
            <person name="Chapman J.A."/>
            <person name="Shapiro H."/>
            <person name="Aerts A."/>
            <person name="Otillar R.P."/>
            <person name="Terry A.Y."/>
            <person name="Boore J.L."/>
            <person name="Grigoriev I.V."/>
            <person name="Lindberg D.R."/>
            <person name="Seaver E.C."/>
            <person name="Weisblat D.A."/>
            <person name="Putnam N.H."/>
            <person name="Rokhsar D.S."/>
        </authorList>
    </citation>
    <scope>NUCLEOTIDE SEQUENCE</scope>
    <source>
        <strain evidence="11 13">I ESC-2004</strain>
    </source>
</reference>
<sequence length="369" mass="42324">MIFKESRKVLRDQDYIIATNNCSGFIQSRNYPMQPFSEEEEHFPLAYILTVHKNSEQVERLLRAVYTPQNVYCIHVDTKATQSFQDAISSIVACLPNVFLVSKAVDIVYAGYSRLQADINCMEDLMGASTQWKYAVNLCGQDFPMQTNLALVHYLKSLNGRNDIAGVIAPEKKLIDRYKFKHKVVNVGGTSQIQMTQQLNKDPPHGYKIHFGTAYNFFSREFVDFVTSSQEAQDLLMWMQDVYSPDEYYWPTLQYSPGTPGGRTAPSWQSAVKIIKWKFFSPEKYPACAGYYQREICVYGVGDLNWLFLQGNFFANKFDLDYDHVTVRCLEQMLKGKVVEQVYPKTGSEGILNPEKTFSILVKQSYSTV</sequence>
<evidence type="ECO:0000256" key="4">
    <source>
        <dbReference type="ARBA" id="ARBA00022679"/>
    </source>
</evidence>